<comment type="caution">
    <text evidence="1">The sequence shown here is derived from an EMBL/GenBank/DDBJ whole genome shotgun (WGS) entry which is preliminary data.</text>
</comment>
<evidence type="ECO:0000313" key="1">
    <source>
        <dbReference type="EMBL" id="MFF5290996.1"/>
    </source>
</evidence>
<accession>A0ABW6WCH0</accession>
<protein>
    <submittedName>
        <fullName evidence="1">Uncharacterized protein</fullName>
    </submittedName>
</protein>
<reference evidence="1 2" key="1">
    <citation type="submission" date="2024-10" db="EMBL/GenBank/DDBJ databases">
        <title>The Natural Products Discovery Center: Release of the First 8490 Sequenced Strains for Exploring Actinobacteria Biosynthetic Diversity.</title>
        <authorList>
            <person name="Kalkreuter E."/>
            <person name="Kautsar S.A."/>
            <person name="Yang D."/>
            <person name="Bader C.D."/>
            <person name="Teijaro C.N."/>
            <person name="Fluegel L."/>
            <person name="Davis C.M."/>
            <person name="Simpson J.R."/>
            <person name="Lauterbach L."/>
            <person name="Steele A.D."/>
            <person name="Gui C."/>
            <person name="Meng S."/>
            <person name="Li G."/>
            <person name="Viehrig K."/>
            <person name="Ye F."/>
            <person name="Su P."/>
            <person name="Kiefer A.F."/>
            <person name="Nichols A."/>
            <person name="Cepeda A.J."/>
            <person name="Yan W."/>
            <person name="Fan B."/>
            <person name="Jiang Y."/>
            <person name="Adhikari A."/>
            <person name="Zheng C.-J."/>
            <person name="Schuster L."/>
            <person name="Cowan T.M."/>
            <person name="Smanski M.J."/>
            <person name="Chevrette M.G."/>
            <person name="De Carvalho L.P.S."/>
            <person name="Shen B."/>
        </authorList>
    </citation>
    <scope>NUCLEOTIDE SEQUENCE [LARGE SCALE GENOMIC DNA]</scope>
    <source>
        <strain evidence="1 2">NPDC000087</strain>
    </source>
</reference>
<evidence type="ECO:0000313" key="2">
    <source>
        <dbReference type="Proteomes" id="UP001602245"/>
    </source>
</evidence>
<dbReference type="RefSeq" id="WP_157296758.1">
    <property type="nucleotide sequence ID" value="NZ_JBIAZU010000003.1"/>
</dbReference>
<gene>
    <name evidence="1" type="ORF">ACFY35_16255</name>
</gene>
<organism evidence="1 2">
    <name type="scientific">Paractinoplanes globisporus</name>
    <dbReference type="NCBI Taxonomy" id="113565"/>
    <lineage>
        <taxon>Bacteria</taxon>
        <taxon>Bacillati</taxon>
        <taxon>Actinomycetota</taxon>
        <taxon>Actinomycetes</taxon>
        <taxon>Micromonosporales</taxon>
        <taxon>Micromonosporaceae</taxon>
        <taxon>Paractinoplanes</taxon>
    </lineage>
</organism>
<keyword evidence="2" id="KW-1185">Reference proteome</keyword>
<sequence length="163" mass="17384">MTTRSILQGDREATTVLLDDNAFDVLDDRGHEADDLCVIYLGHLVQRLPRLHRLDDLTDGSVANATADHGWHRSAISAQQREASVAASSLAAQRRDRLTGVGRRTRLAVRAASEAVAKAQALSPGRRRLGRARSLAAIAFRCIGSLAAKSAGQPAGPATQRVG</sequence>
<name>A0ABW6WCH0_9ACTN</name>
<proteinExistence type="predicted"/>
<dbReference type="EMBL" id="JBIAZU010000003">
    <property type="protein sequence ID" value="MFF5290996.1"/>
    <property type="molecule type" value="Genomic_DNA"/>
</dbReference>
<dbReference type="Proteomes" id="UP001602245">
    <property type="component" value="Unassembled WGS sequence"/>
</dbReference>